<evidence type="ECO:0000313" key="5">
    <source>
        <dbReference type="EMBL" id="CAK0864354.1"/>
    </source>
</evidence>
<dbReference type="InterPro" id="IPR020568">
    <property type="entry name" value="Ribosomal_Su5_D2-typ_SF"/>
</dbReference>
<organism evidence="5 6">
    <name type="scientific">Prorocentrum cordatum</name>
    <dbReference type="NCBI Taxonomy" id="2364126"/>
    <lineage>
        <taxon>Eukaryota</taxon>
        <taxon>Sar</taxon>
        <taxon>Alveolata</taxon>
        <taxon>Dinophyceae</taxon>
        <taxon>Prorocentrales</taxon>
        <taxon>Prorocentraceae</taxon>
        <taxon>Prorocentrum</taxon>
    </lineage>
</organism>
<dbReference type="SUPFAM" id="SSF54211">
    <property type="entry name" value="Ribosomal protein S5 domain 2-like"/>
    <property type="match status" value="2"/>
</dbReference>
<gene>
    <name evidence="5" type="ORF">PCOR1329_LOCUS52268</name>
</gene>
<feature type="non-terminal residue" evidence="5">
    <location>
        <position position="1"/>
    </location>
</feature>
<proteinExistence type="inferred from homology"/>
<dbReference type="Gene3D" id="3.30.70.150">
    <property type="entry name" value="RuBisCO large subunit, N-terminal domain"/>
    <property type="match status" value="1"/>
</dbReference>
<dbReference type="Gene3D" id="3.30.230.80">
    <property type="match status" value="1"/>
</dbReference>
<name>A0ABN9UY61_9DINO</name>
<reference evidence="5" key="1">
    <citation type="submission" date="2023-10" db="EMBL/GenBank/DDBJ databases">
        <authorList>
            <person name="Chen Y."/>
            <person name="Shah S."/>
            <person name="Dougan E. K."/>
            <person name="Thang M."/>
            <person name="Chan C."/>
        </authorList>
    </citation>
    <scope>NUCLEOTIDE SEQUENCE [LARGE SCALE GENOMIC DNA]</scope>
</reference>
<dbReference type="InterPro" id="IPR001404">
    <property type="entry name" value="Hsp90_fam"/>
</dbReference>
<dbReference type="EMBL" id="CAUYUJ010016358">
    <property type="protein sequence ID" value="CAK0864354.1"/>
    <property type="molecule type" value="Genomic_DNA"/>
</dbReference>
<dbReference type="Gene3D" id="1.20.120.790">
    <property type="entry name" value="Heat shock protein 90, C-terminal domain"/>
    <property type="match status" value="1"/>
</dbReference>
<evidence type="ECO:0000256" key="1">
    <source>
        <dbReference type="ARBA" id="ARBA00008239"/>
    </source>
</evidence>
<dbReference type="PANTHER" id="PTHR11528">
    <property type="entry name" value="HEAT SHOCK PROTEIN 90 FAMILY MEMBER"/>
    <property type="match status" value="1"/>
</dbReference>
<evidence type="ECO:0000256" key="3">
    <source>
        <dbReference type="SAM" id="MobiDB-lite"/>
    </source>
</evidence>
<sequence length="519" mass="58863">LEPSEAQRPQRTRPPLLTQHAEGLAPHPRRAMCTGACALHAVPCRARREERQSSYEQLDKCLKLTASEDSTNRTKVADLMRYYTSKTSDVTVSLQEHVNCNKDGPNDIYCITGDDKQLKEFDGKRIKATTKTASQDYWQANMERNDSENEERKSTYPTASFDRNITNNRAMMCTVLILRIGNNQGMGDVGYDKIYDIYVPPQHLRLSDGPSLVVDTIIKPNISRETLQQNKILRATKKNIVKKCLEMFVETAEKKDDYKKFHEQFGKCLKLGVHEDSTNRTKVAELMRYHTSKSGDEMISLKEYLVRMKEGQNDIYHITGKSIAAASSSPFLETLRKKGLEVLYMTDSIDEYSVQQLKAFDGKKFNSTTKEGLDLEDEGENEKKKLELKAEFEPLTKLMKEVLGDKAEKVVASSRMADSPCALTTHGLQPKPFVEACYGCWQDGDFIKNDEPLSNVLPDELVLHALLHGVQPAPPLRERGRRQRGVSDGETSTRTEMLSLSFLMHPLSHGHICILFYVK</sequence>
<evidence type="ECO:0000259" key="4">
    <source>
        <dbReference type="Pfam" id="PF02788"/>
    </source>
</evidence>
<feature type="domain" description="Ribulose bisphosphate carboxylase large subunit ferrodoxin-like N-terminal" evidence="4">
    <location>
        <begin position="144"/>
        <end position="202"/>
    </location>
</feature>
<evidence type="ECO:0000256" key="2">
    <source>
        <dbReference type="ARBA" id="ARBA00023186"/>
    </source>
</evidence>
<keyword evidence="2" id="KW-0143">Chaperone</keyword>
<dbReference type="Pfam" id="PF00183">
    <property type="entry name" value="HSP90"/>
    <property type="match status" value="2"/>
</dbReference>
<comment type="similarity">
    <text evidence="1">Belongs to the heat shock protein 90 family.</text>
</comment>
<keyword evidence="6" id="KW-1185">Reference proteome</keyword>
<protein>
    <recommendedName>
        <fullName evidence="4">Ribulose bisphosphate carboxylase large subunit ferrodoxin-like N-terminal domain-containing protein</fullName>
    </recommendedName>
</protein>
<dbReference type="Gene3D" id="3.40.50.11260">
    <property type="match status" value="2"/>
</dbReference>
<evidence type="ECO:0000313" key="6">
    <source>
        <dbReference type="Proteomes" id="UP001189429"/>
    </source>
</evidence>
<dbReference type="SUPFAM" id="SSF51649">
    <property type="entry name" value="RuBisCo, C-terminal domain"/>
    <property type="match status" value="1"/>
</dbReference>
<dbReference type="InterPro" id="IPR036422">
    <property type="entry name" value="RuBisCO_lsu_N_sf"/>
</dbReference>
<dbReference type="SUPFAM" id="SSF54966">
    <property type="entry name" value="RuBisCO, large subunit, small (N-terminal) domain"/>
    <property type="match status" value="1"/>
</dbReference>
<dbReference type="Proteomes" id="UP001189429">
    <property type="component" value="Unassembled WGS sequence"/>
</dbReference>
<dbReference type="Pfam" id="PF02788">
    <property type="entry name" value="RuBisCO_large_N"/>
    <property type="match status" value="1"/>
</dbReference>
<dbReference type="InterPro" id="IPR036376">
    <property type="entry name" value="RuBisCO_lsu_C_sf"/>
</dbReference>
<comment type="caution">
    <text evidence="5">The sequence shown here is derived from an EMBL/GenBank/DDBJ whole genome shotgun (WGS) entry which is preliminary data.</text>
</comment>
<feature type="region of interest" description="Disordered" evidence="3">
    <location>
        <begin position="473"/>
        <end position="492"/>
    </location>
</feature>
<dbReference type="SUPFAM" id="SSF110942">
    <property type="entry name" value="HSP90 C-terminal domain"/>
    <property type="match status" value="1"/>
</dbReference>
<dbReference type="InterPro" id="IPR037196">
    <property type="entry name" value="HSP90_C"/>
</dbReference>
<dbReference type="InterPro" id="IPR017443">
    <property type="entry name" value="RuBisCO_lsu_fd_N"/>
</dbReference>
<accession>A0ABN9UY61</accession>